<dbReference type="InterPro" id="IPR046240">
    <property type="entry name" value="DUF6273"/>
</dbReference>
<gene>
    <name evidence="4" type="ORF">IAA28_01990</name>
</gene>
<dbReference type="AlphaFoldDB" id="A0A9D1W366"/>
<evidence type="ECO:0000256" key="2">
    <source>
        <dbReference type="SAM" id="SignalP"/>
    </source>
</evidence>
<feature type="signal peptide" evidence="2">
    <location>
        <begin position="1"/>
        <end position="25"/>
    </location>
</feature>
<feature type="domain" description="DUF6273" evidence="3">
    <location>
        <begin position="115"/>
        <end position="278"/>
    </location>
</feature>
<dbReference type="EMBL" id="DXEU01000036">
    <property type="protein sequence ID" value="HIX51559.1"/>
    <property type="molecule type" value="Genomic_DNA"/>
</dbReference>
<accession>A0A9D1W366</accession>
<dbReference type="Proteomes" id="UP000886780">
    <property type="component" value="Unassembled WGS sequence"/>
</dbReference>
<evidence type="ECO:0000256" key="1">
    <source>
        <dbReference type="SAM" id="MobiDB-lite"/>
    </source>
</evidence>
<name>A0A9D1W366_9FIRM</name>
<reference evidence="4" key="2">
    <citation type="submission" date="2021-04" db="EMBL/GenBank/DDBJ databases">
        <authorList>
            <person name="Gilroy R."/>
        </authorList>
    </citation>
    <scope>NUCLEOTIDE SEQUENCE</scope>
    <source>
        <strain evidence="4">ChiGjej4B4-12881</strain>
    </source>
</reference>
<feature type="region of interest" description="Disordered" evidence="1">
    <location>
        <begin position="283"/>
        <end position="303"/>
    </location>
</feature>
<protein>
    <recommendedName>
        <fullName evidence="3">DUF6273 domain-containing protein</fullName>
    </recommendedName>
</protein>
<reference evidence="4" key="1">
    <citation type="journal article" date="2021" name="PeerJ">
        <title>Extensive microbial diversity within the chicken gut microbiome revealed by metagenomics and culture.</title>
        <authorList>
            <person name="Gilroy R."/>
            <person name="Ravi A."/>
            <person name="Getino M."/>
            <person name="Pursley I."/>
            <person name="Horton D.L."/>
            <person name="Alikhan N.F."/>
            <person name="Baker D."/>
            <person name="Gharbi K."/>
            <person name="Hall N."/>
            <person name="Watson M."/>
            <person name="Adriaenssens E.M."/>
            <person name="Foster-Nyarko E."/>
            <person name="Jarju S."/>
            <person name="Secka A."/>
            <person name="Antonio M."/>
            <person name="Oren A."/>
            <person name="Chaudhuri R.R."/>
            <person name="La Ragione R."/>
            <person name="Hildebrand F."/>
            <person name="Pallen M.J."/>
        </authorList>
    </citation>
    <scope>NUCLEOTIDE SEQUENCE</scope>
    <source>
        <strain evidence="4">ChiGjej4B4-12881</strain>
    </source>
</reference>
<feature type="region of interest" description="Disordered" evidence="1">
    <location>
        <begin position="27"/>
        <end position="73"/>
    </location>
</feature>
<feature type="chain" id="PRO_5039412301" description="DUF6273 domain-containing protein" evidence="2">
    <location>
        <begin position="26"/>
        <end position="547"/>
    </location>
</feature>
<dbReference type="PROSITE" id="PS51257">
    <property type="entry name" value="PROKAR_LIPOPROTEIN"/>
    <property type="match status" value="1"/>
</dbReference>
<sequence>MKKKCLLAGALSAALLLGGCGSVPGLGGVQNSGADQEEAGGLFQDESEEKESGEEEAAEETSKGEEAAAETEEAFAGIPSCAAGDIIVFGSYEQDNDEENGEEGIQWLVLDTEGENALLISRYGLDAQPYGDSGEAVTWENSALRRWLQGTFCQSAFSEAEREAIVPVTNANPDNARYGTEGGNDTVDTVFALSIEEAEAYFPDRDDNLWAEATPYAAEQGAYVADNGFSPWWLRSPGDHNEGGFCAAYVDYPPVGVSIGGYAAERDSRAVRPALWVKTQAGAGNGAGADASAGDTAASAGGTAVSDLPGTAVRTEDCVLRLIDCHPIQDGGETFTYLAFALLGPEDIGFHLEDGTSETAEAWLVTNHQPGGWRVVTCEELPAGVTLDSLSLSVTDYGSPEEKTVLLSDWGEPMSSEELRAVGVYEIEGHLALVGGGRTVKSSSQYGFNVGLGLIGGEVQKPGANFPILEHAAQLFQFYAADGTPLAESMGKEMEFFMDPGTLKVRFALADGTDADQEIARLKELAPYMVYTGGDGEVLSFPLNLDD</sequence>
<organism evidence="4 5">
    <name type="scientific">Candidatus Lachnoclostridium stercoripullorum</name>
    <dbReference type="NCBI Taxonomy" id="2838635"/>
    <lineage>
        <taxon>Bacteria</taxon>
        <taxon>Bacillati</taxon>
        <taxon>Bacillota</taxon>
        <taxon>Clostridia</taxon>
        <taxon>Lachnospirales</taxon>
        <taxon>Lachnospiraceae</taxon>
    </lineage>
</organism>
<evidence type="ECO:0000313" key="4">
    <source>
        <dbReference type="EMBL" id="HIX51559.1"/>
    </source>
</evidence>
<evidence type="ECO:0000313" key="5">
    <source>
        <dbReference type="Proteomes" id="UP000886780"/>
    </source>
</evidence>
<keyword evidence="2" id="KW-0732">Signal</keyword>
<evidence type="ECO:0000259" key="3">
    <source>
        <dbReference type="Pfam" id="PF19789"/>
    </source>
</evidence>
<proteinExistence type="predicted"/>
<comment type="caution">
    <text evidence="4">The sequence shown here is derived from an EMBL/GenBank/DDBJ whole genome shotgun (WGS) entry which is preliminary data.</text>
</comment>
<feature type="compositionally biased region" description="Low complexity" evidence="1">
    <location>
        <begin position="288"/>
        <end position="303"/>
    </location>
</feature>
<dbReference type="Pfam" id="PF19789">
    <property type="entry name" value="DUF6273"/>
    <property type="match status" value="1"/>
</dbReference>
<feature type="compositionally biased region" description="Acidic residues" evidence="1">
    <location>
        <begin position="45"/>
        <end position="59"/>
    </location>
</feature>